<feature type="binding site" evidence="12">
    <location>
        <position position="179"/>
    </location>
    <ligand>
        <name>glycerol</name>
        <dbReference type="ChEBI" id="CHEBI:17754"/>
    </ligand>
</feature>
<gene>
    <name evidence="11" type="primary">egsA</name>
    <name evidence="15" type="ORF">ENM88_02275</name>
</gene>
<dbReference type="SUPFAM" id="SSF56796">
    <property type="entry name" value="Dehydroquinate synthase-like"/>
    <property type="match status" value="1"/>
</dbReference>
<dbReference type="PANTHER" id="PTHR43616:SF5">
    <property type="entry name" value="GLYCEROL DEHYDROGENASE 1"/>
    <property type="match status" value="1"/>
</dbReference>
<feature type="binding site" evidence="11">
    <location>
        <position position="276"/>
    </location>
    <ligand>
        <name>Zn(2+)</name>
        <dbReference type="ChEBI" id="CHEBI:29105"/>
        <note>catalytic</note>
    </ligand>
</feature>
<evidence type="ECO:0000256" key="14">
    <source>
        <dbReference type="PIRSR" id="PIRSR000112-3"/>
    </source>
</evidence>
<comment type="subunit">
    <text evidence="11">Homodimer.</text>
</comment>
<dbReference type="GO" id="GO:0046872">
    <property type="term" value="F:metal ion binding"/>
    <property type="evidence" value="ECO:0007669"/>
    <property type="project" value="UniProtKB-KW"/>
</dbReference>
<sequence>MHSALISRRYLGAVRSRLPSYVVIEEGALESLPEALEELGCRKLLLVTDEIVWGLLGGRVEGVLRGTAELAVSLVRESSYPTVDSVRAVITERGPCAVVGVGGGRPIDMAKYAAFLEGLPFVSVPTALSHDGFASPIVALKDEKGNPVSLFTRPPAAVVVDLDVVSKAPRRLLASGVGDILAKLTSVADARLAQREVGERIPEAALEMAESAYRILASRIDELAQWSAEGVRLLAEAGLLAGLAMAVAGSSRPCSGSEHLFSHALDKLFPGRDSLHGEQVGVGAVVAAYLHGLDWEGLRRMLRKVGAPTTVAELGVTLEQAAQALELAPRLRDRYTILHKLRLSREEAARALREAGVA</sequence>
<feature type="binding site" evidence="11">
    <location>
        <position position="263"/>
    </location>
    <ligand>
        <name>substrate</name>
    </ligand>
</feature>
<evidence type="ECO:0000256" key="7">
    <source>
        <dbReference type="ARBA" id="ARBA00023027"/>
    </source>
</evidence>
<evidence type="ECO:0000256" key="6">
    <source>
        <dbReference type="ARBA" id="ARBA00023002"/>
    </source>
</evidence>
<proteinExistence type="inferred from homology"/>
<evidence type="ECO:0000256" key="12">
    <source>
        <dbReference type="PIRSR" id="PIRSR000112-1"/>
    </source>
</evidence>
<evidence type="ECO:0000256" key="11">
    <source>
        <dbReference type="HAMAP-Rule" id="MF_00497"/>
    </source>
</evidence>
<evidence type="ECO:0000256" key="3">
    <source>
        <dbReference type="ARBA" id="ARBA00022723"/>
    </source>
</evidence>
<evidence type="ECO:0000256" key="1">
    <source>
        <dbReference type="ARBA" id="ARBA00022490"/>
    </source>
</evidence>
<accession>A0A7J3X693</accession>
<dbReference type="PIRSF" id="PIRSF000112">
    <property type="entry name" value="Glycerol_dehydrogenase"/>
    <property type="match status" value="1"/>
</dbReference>
<feature type="binding site" evidence="11 14">
    <location>
        <position position="135"/>
    </location>
    <ligand>
        <name>NAD(+)</name>
        <dbReference type="ChEBI" id="CHEBI:57540"/>
    </ligand>
</feature>
<dbReference type="UniPathway" id="UPA00940"/>
<comment type="catalytic activity">
    <reaction evidence="11">
        <text>sn-glycerol 1-phosphate + NADP(+) = dihydroxyacetone phosphate + NADPH + H(+)</text>
        <dbReference type="Rhea" id="RHEA:21416"/>
        <dbReference type="ChEBI" id="CHEBI:15378"/>
        <dbReference type="ChEBI" id="CHEBI:57642"/>
        <dbReference type="ChEBI" id="CHEBI:57685"/>
        <dbReference type="ChEBI" id="CHEBI:57783"/>
        <dbReference type="ChEBI" id="CHEBI:58349"/>
        <dbReference type="EC" id="1.1.1.261"/>
    </reaction>
</comment>
<feature type="binding site" evidence="11">
    <location>
        <position position="179"/>
    </location>
    <ligand>
        <name>substrate</name>
    </ligand>
</feature>
<comment type="similarity">
    <text evidence="11">Belongs to the glycerol-1-phosphate dehydrogenase family.</text>
</comment>
<dbReference type="GO" id="GO:0050492">
    <property type="term" value="F:glycerol-1-phosphate dehydrogenase [NAD(P)+] activity"/>
    <property type="evidence" value="ECO:0007669"/>
    <property type="project" value="UniProtKB-UniRule"/>
</dbReference>
<dbReference type="AlphaFoldDB" id="A0A7J3X693"/>
<feature type="binding site" evidence="11 14">
    <location>
        <begin position="126"/>
        <end position="129"/>
    </location>
    <ligand>
        <name>NAD(+)</name>
        <dbReference type="ChEBI" id="CHEBI:57540"/>
    </ligand>
</feature>
<evidence type="ECO:0000256" key="5">
    <source>
        <dbReference type="ARBA" id="ARBA00022857"/>
    </source>
</evidence>
<keyword evidence="1 11" id="KW-0963">Cytoplasm</keyword>
<comment type="cofactor">
    <cofactor evidence="11 12">
        <name>Zn(2+)</name>
        <dbReference type="ChEBI" id="CHEBI:29105"/>
    </cofactor>
    <text evidence="11 12">Binds 1 zinc ion per subunit.</text>
</comment>
<keyword evidence="2 11" id="KW-0444">Lipid biosynthesis</keyword>
<dbReference type="InterPro" id="IPR032837">
    <property type="entry name" value="G1PDH"/>
</dbReference>
<dbReference type="Gene3D" id="3.40.50.1970">
    <property type="match status" value="1"/>
</dbReference>
<evidence type="ECO:0000256" key="13">
    <source>
        <dbReference type="PIRSR" id="PIRSR000112-2"/>
    </source>
</evidence>
<dbReference type="GO" id="GO:0005737">
    <property type="term" value="C:cytoplasm"/>
    <property type="evidence" value="ECO:0007669"/>
    <property type="project" value="UniProtKB-SubCell"/>
</dbReference>
<dbReference type="HAMAP" id="MF_00497_A">
    <property type="entry name" value="G1P_dehydrogenase_A"/>
    <property type="match status" value="1"/>
</dbReference>
<comment type="subcellular location">
    <subcellularLocation>
        <location evidence="11">Cytoplasm</location>
    </subcellularLocation>
</comment>
<dbReference type="GO" id="GO:0008654">
    <property type="term" value="P:phospholipid biosynthetic process"/>
    <property type="evidence" value="ECO:0007669"/>
    <property type="project" value="UniProtKB-KW"/>
</dbReference>
<organism evidence="15">
    <name type="scientific">Thermofilum pendens</name>
    <dbReference type="NCBI Taxonomy" id="2269"/>
    <lineage>
        <taxon>Archaea</taxon>
        <taxon>Thermoproteota</taxon>
        <taxon>Thermoprotei</taxon>
        <taxon>Thermofilales</taxon>
        <taxon>Thermofilaceae</taxon>
        <taxon>Thermofilum</taxon>
    </lineage>
</organism>
<reference evidence="15" key="1">
    <citation type="journal article" date="2020" name="mSystems">
        <title>Genome- and Community-Level Interaction Insights into Carbon Utilization and Element Cycling Functions of Hydrothermarchaeota in Hydrothermal Sediment.</title>
        <authorList>
            <person name="Zhou Z."/>
            <person name="Liu Y."/>
            <person name="Xu W."/>
            <person name="Pan J."/>
            <person name="Luo Z.H."/>
            <person name="Li M."/>
        </authorList>
    </citation>
    <scope>NUCLEOTIDE SEQUENCE [LARGE SCALE GENOMIC DNA]</scope>
    <source>
        <strain evidence="15">SpSt-1125</strain>
    </source>
</reference>
<dbReference type="Pfam" id="PF13685">
    <property type="entry name" value="Fe-ADH_2"/>
    <property type="match status" value="1"/>
</dbReference>
<name>A0A7J3X693_THEPE</name>
<keyword evidence="9 11" id="KW-0594">Phospholipid biosynthesis</keyword>
<keyword evidence="8 11" id="KW-0443">Lipid metabolism</keyword>
<evidence type="ECO:0000313" key="15">
    <source>
        <dbReference type="EMBL" id="HHP04565.1"/>
    </source>
</evidence>
<feature type="binding site" evidence="11">
    <location>
        <position position="179"/>
    </location>
    <ligand>
        <name>Zn(2+)</name>
        <dbReference type="ChEBI" id="CHEBI:29105"/>
        <note>catalytic</note>
    </ligand>
</feature>
<dbReference type="InterPro" id="IPR023002">
    <property type="entry name" value="G1P_dehydrogenase_arc"/>
</dbReference>
<dbReference type="GO" id="GO:0006650">
    <property type="term" value="P:glycerophospholipid metabolic process"/>
    <property type="evidence" value="ECO:0007669"/>
    <property type="project" value="UniProtKB-UniRule"/>
</dbReference>
<dbReference type="EMBL" id="DRZM01000079">
    <property type="protein sequence ID" value="HHP04565.1"/>
    <property type="molecule type" value="Genomic_DNA"/>
</dbReference>
<keyword evidence="5 11" id="KW-0521">NADP</keyword>
<dbReference type="PANTHER" id="PTHR43616">
    <property type="entry name" value="GLYCEROL DEHYDROGENASE"/>
    <property type="match status" value="1"/>
</dbReference>
<feature type="binding site" evidence="12">
    <location>
        <position position="276"/>
    </location>
    <ligand>
        <name>glycerol</name>
        <dbReference type="ChEBI" id="CHEBI:17754"/>
    </ligand>
</feature>
<keyword evidence="6 11" id="KW-0560">Oxidoreductase</keyword>
<dbReference type="InterPro" id="IPR016205">
    <property type="entry name" value="Glycerol_DH"/>
</dbReference>
<keyword evidence="3 11" id="KW-0479">Metal-binding</keyword>
<protein>
    <recommendedName>
        <fullName evidence="11">Glycerol-1-phosphate dehydrogenase [NAD(P)+]</fullName>
        <shortName evidence="11">G1P dehydrogenase</shortName>
        <shortName evidence="11">G1PDH</shortName>
        <ecNumber evidence="11">1.1.1.261</ecNumber>
    </recommendedName>
    <alternativeName>
        <fullName evidence="11">Enantiomeric glycerophosphate synthase</fullName>
    </alternativeName>
    <alternativeName>
        <fullName evidence="11">sn-glycerol-1-phosphate dehydrogenase</fullName>
    </alternativeName>
</protein>
<evidence type="ECO:0000256" key="9">
    <source>
        <dbReference type="ARBA" id="ARBA00023209"/>
    </source>
</evidence>
<comment type="caution">
    <text evidence="15">The sequence shown here is derived from an EMBL/GenBank/DDBJ whole genome shotgun (WGS) entry which is preliminary data.</text>
</comment>
<evidence type="ECO:0000256" key="8">
    <source>
        <dbReference type="ARBA" id="ARBA00023098"/>
    </source>
</evidence>
<keyword evidence="10 11" id="KW-1208">Phospholipid metabolism</keyword>
<feature type="binding site" evidence="11">
    <location>
        <position position="259"/>
    </location>
    <ligand>
        <name>Zn(2+)</name>
        <dbReference type="ChEBI" id="CHEBI:29105"/>
        <note>catalytic</note>
    </ligand>
</feature>
<dbReference type="EC" id="1.1.1.261" evidence="11"/>
<comment type="pathway">
    <text evidence="11">Membrane lipid metabolism; glycerophospholipid metabolism.</text>
</comment>
<feature type="binding site" evidence="11">
    <location>
        <position position="131"/>
    </location>
    <ligand>
        <name>substrate</name>
    </ligand>
</feature>
<feature type="binding site" evidence="13">
    <location>
        <position position="131"/>
    </location>
    <ligand>
        <name>glycerol</name>
        <dbReference type="ChEBI" id="CHEBI:17754"/>
    </ligand>
</feature>
<evidence type="ECO:0000256" key="4">
    <source>
        <dbReference type="ARBA" id="ARBA00022833"/>
    </source>
</evidence>
<comment type="function">
    <text evidence="11">Catalyzes the NAD(P)H-dependent reduction of dihydroxyacetonephosphate (DHAP or glycerone phosphate) to glycerol 1-phosphate (G1P). The G1P thus generated is used as the glycerophosphate backbone of phospholipids in the cellular membranes of Archaea.</text>
</comment>
<evidence type="ECO:0000256" key="10">
    <source>
        <dbReference type="ARBA" id="ARBA00023264"/>
    </source>
</evidence>
<keyword evidence="7 11" id="KW-0520">NAD</keyword>
<feature type="binding site" evidence="11 14">
    <location>
        <begin position="104"/>
        <end position="108"/>
    </location>
    <ligand>
        <name>NAD(+)</name>
        <dbReference type="ChEBI" id="CHEBI:57540"/>
    </ligand>
</feature>
<evidence type="ECO:0000256" key="2">
    <source>
        <dbReference type="ARBA" id="ARBA00022516"/>
    </source>
</evidence>
<comment type="catalytic activity">
    <reaction evidence="11">
        <text>sn-glycerol 1-phosphate + NAD(+) = dihydroxyacetone phosphate + NADH + H(+)</text>
        <dbReference type="Rhea" id="RHEA:21412"/>
        <dbReference type="ChEBI" id="CHEBI:15378"/>
        <dbReference type="ChEBI" id="CHEBI:57540"/>
        <dbReference type="ChEBI" id="CHEBI:57642"/>
        <dbReference type="ChEBI" id="CHEBI:57685"/>
        <dbReference type="ChEBI" id="CHEBI:57945"/>
        <dbReference type="EC" id="1.1.1.261"/>
    </reaction>
</comment>
<feature type="binding site" evidence="12">
    <location>
        <position position="259"/>
    </location>
    <ligand>
        <name>glycerol</name>
        <dbReference type="ChEBI" id="CHEBI:17754"/>
    </ligand>
</feature>
<dbReference type="Gene3D" id="1.20.1090.10">
    <property type="entry name" value="Dehydroquinate synthase-like - alpha domain"/>
    <property type="match status" value="1"/>
</dbReference>
<keyword evidence="4 11" id="KW-0862">Zinc</keyword>